<dbReference type="PROSITE" id="PS00061">
    <property type="entry name" value="ADH_SHORT"/>
    <property type="match status" value="1"/>
</dbReference>
<feature type="transmembrane region" description="Helical" evidence="5">
    <location>
        <begin position="23"/>
        <end position="41"/>
    </location>
</feature>
<dbReference type="Pfam" id="PF00106">
    <property type="entry name" value="adh_short"/>
    <property type="match status" value="1"/>
</dbReference>
<evidence type="ECO:0000256" key="1">
    <source>
        <dbReference type="ARBA" id="ARBA00006484"/>
    </source>
</evidence>
<evidence type="ECO:0000313" key="6">
    <source>
        <dbReference type="EMBL" id="CAL8122368.1"/>
    </source>
</evidence>
<dbReference type="InterPro" id="IPR036291">
    <property type="entry name" value="NAD(P)-bd_dom_sf"/>
</dbReference>
<evidence type="ECO:0000256" key="4">
    <source>
        <dbReference type="SAM" id="MobiDB-lite"/>
    </source>
</evidence>
<evidence type="ECO:0000256" key="2">
    <source>
        <dbReference type="ARBA" id="ARBA00023002"/>
    </source>
</evidence>
<evidence type="ECO:0000256" key="3">
    <source>
        <dbReference type="RuleBase" id="RU000363"/>
    </source>
</evidence>
<evidence type="ECO:0000313" key="7">
    <source>
        <dbReference type="Proteomes" id="UP001642540"/>
    </source>
</evidence>
<name>A0ABP1R7M5_9HEXA</name>
<feature type="compositionally biased region" description="Basic and acidic residues" evidence="4">
    <location>
        <begin position="325"/>
        <end position="340"/>
    </location>
</feature>
<reference evidence="6 7" key="1">
    <citation type="submission" date="2024-08" db="EMBL/GenBank/DDBJ databases">
        <authorList>
            <person name="Cucini C."/>
            <person name="Frati F."/>
        </authorList>
    </citation>
    <scope>NUCLEOTIDE SEQUENCE [LARGE SCALE GENOMIC DNA]</scope>
</reference>
<keyword evidence="5" id="KW-0472">Membrane</keyword>
<dbReference type="Gene3D" id="3.40.50.720">
    <property type="entry name" value="NAD(P)-binding Rossmann-like Domain"/>
    <property type="match status" value="1"/>
</dbReference>
<evidence type="ECO:0000256" key="5">
    <source>
        <dbReference type="SAM" id="Phobius"/>
    </source>
</evidence>
<comment type="similarity">
    <text evidence="1 3">Belongs to the short-chain dehydrogenases/reductases (SDR) family.</text>
</comment>
<keyword evidence="5" id="KW-0812">Transmembrane</keyword>
<dbReference type="PANTHER" id="PTHR24322">
    <property type="entry name" value="PKSB"/>
    <property type="match status" value="1"/>
</dbReference>
<dbReference type="Proteomes" id="UP001642540">
    <property type="component" value="Unassembled WGS sequence"/>
</dbReference>
<dbReference type="InterPro" id="IPR002347">
    <property type="entry name" value="SDR_fam"/>
</dbReference>
<feature type="region of interest" description="Disordered" evidence="4">
    <location>
        <begin position="317"/>
        <end position="340"/>
    </location>
</feature>
<comment type="caution">
    <text evidence="6">The sequence shown here is derived from an EMBL/GenBank/DDBJ whole genome shotgun (WGS) entry which is preliminary data.</text>
</comment>
<evidence type="ECO:0008006" key="8">
    <source>
        <dbReference type="Google" id="ProtNLM"/>
    </source>
</evidence>
<dbReference type="InterPro" id="IPR020904">
    <property type="entry name" value="Sc_DH/Rdtase_CS"/>
</dbReference>
<accession>A0ABP1R7M5</accession>
<keyword evidence="5" id="KW-1133">Transmembrane helix</keyword>
<dbReference type="PANTHER" id="PTHR24322:SF736">
    <property type="entry name" value="RETINOL DEHYDROGENASE 10"/>
    <property type="match status" value="1"/>
</dbReference>
<sequence length="340" mass="38712">MESQNSITDVAADTARFIVDLPYFIFIYIRAVIGLLVQAVLPKRKKSLDGEVILITGAASGIGRNIVLKLAKLVNNAAFVLWDINEAGLLKTAEECRSSDIKVYPYVVDLSSQKDIIKTAEKVKSEVGVVTILFNNAGLSDYSEFLNANPVREEKVIKVNLFSYMWTIREFLPDMIERGEGHLVQTCSGLGFWRFNALTSYCASKYGLRGFIRTLQLEMRMHTKKPNIKFSTIYPGWVKTPMLDVVSWEPRYKTFMTPMDPDYVCDKIIEGIQKETEEIMIPQGLAFLDKVSGFTPRRFFDEFEAFTMRNFTHTKNNFIASSDSPKTHNQDKNHQIDPRG</sequence>
<organism evidence="6 7">
    <name type="scientific">Orchesella dallaii</name>
    <dbReference type="NCBI Taxonomy" id="48710"/>
    <lineage>
        <taxon>Eukaryota</taxon>
        <taxon>Metazoa</taxon>
        <taxon>Ecdysozoa</taxon>
        <taxon>Arthropoda</taxon>
        <taxon>Hexapoda</taxon>
        <taxon>Collembola</taxon>
        <taxon>Entomobryomorpha</taxon>
        <taxon>Entomobryoidea</taxon>
        <taxon>Orchesellidae</taxon>
        <taxon>Orchesellinae</taxon>
        <taxon>Orchesella</taxon>
    </lineage>
</organism>
<keyword evidence="7" id="KW-1185">Reference proteome</keyword>
<gene>
    <name evidence="6" type="ORF">ODALV1_LOCUS19769</name>
</gene>
<dbReference type="SUPFAM" id="SSF51735">
    <property type="entry name" value="NAD(P)-binding Rossmann-fold domains"/>
    <property type="match status" value="1"/>
</dbReference>
<keyword evidence="2" id="KW-0560">Oxidoreductase</keyword>
<protein>
    <recommendedName>
        <fullName evidence="8">17-beta-hydroxysteroid dehydrogenase 13</fullName>
    </recommendedName>
</protein>
<proteinExistence type="inferred from homology"/>
<dbReference type="PRINTS" id="PR00081">
    <property type="entry name" value="GDHRDH"/>
</dbReference>
<dbReference type="EMBL" id="CAXLJM020000068">
    <property type="protein sequence ID" value="CAL8122368.1"/>
    <property type="molecule type" value="Genomic_DNA"/>
</dbReference>
<dbReference type="PRINTS" id="PR00080">
    <property type="entry name" value="SDRFAMILY"/>
</dbReference>